<gene>
    <name evidence="1" type="ORF">A9K55_003606</name>
</gene>
<dbReference type="Proteomes" id="UP000323067">
    <property type="component" value="Chromosome iv"/>
</dbReference>
<evidence type="ECO:0000313" key="1">
    <source>
        <dbReference type="EMBL" id="ATY59144.1"/>
    </source>
</evidence>
<organism evidence="1 2">
    <name type="scientific">Cordyceps militaris</name>
    <name type="common">Caterpillar fungus</name>
    <name type="synonym">Clavaria militaris</name>
    <dbReference type="NCBI Taxonomy" id="73501"/>
    <lineage>
        <taxon>Eukaryota</taxon>
        <taxon>Fungi</taxon>
        <taxon>Dikarya</taxon>
        <taxon>Ascomycota</taxon>
        <taxon>Pezizomycotina</taxon>
        <taxon>Sordariomycetes</taxon>
        <taxon>Hypocreomycetidae</taxon>
        <taxon>Hypocreales</taxon>
        <taxon>Cordycipitaceae</taxon>
        <taxon>Cordyceps</taxon>
    </lineage>
</organism>
<dbReference type="VEuPathDB" id="FungiDB:A9K55_003606"/>
<sequence length="81" mass="8675">MSIAPENDVIETTIAFLPVQKPMKTAVTREPQTTAPCNFSSSWLRVGGFEGSCSRTPPVRNAVMGANCFPGRLPACMGFPT</sequence>
<proteinExistence type="predicted"/>
<dbReference type="AlphaFoldDB" id="A0A2H4S7R0"/>
<dbReference type="EMBL" id="CP023322">
    <property type="protein sequence ID" value="ATY59144.1"/>
    <property type="molecule type" value="Genomic_DNA"/>
</dbReference>
<protein>
    <submittedName>
        <fullName evidence="1">Uncharacterized protein</fullName>
    </submittedName>
</protein>
<name>A0A2H4S7R0_CORMI</name>
<reference evidence="1 2" key="1">
    <citation type="journal article" date="2017" name="BMC Genomics">
        <title>Chromosome level assembly and secondary metabolite potential of the parasitic fungus Cordyceps militaris.</title>
        <authorList>
            <person name="Kramer G.J."/>
            <person name="Nodwell J.R."/>
        </authorList>
    </citation>
    <scope>NUCLEOTIDE SEQUENCE [LARGE SCALE GENOMIC DNA]</scope>
    <source>
        <strain evidence="1 2">ATCC 34164</strain>
    </source>
</reference>
<accession>A0A2H4S7R0</accession>
<evidence type="ECO:0000313" key="2">
    <source>
        <dbReference type="Proteomes" id="UP000323067"/>
    </source>
</evidence>